<evidence type="ECO:0000256" key="1">
    <source>
        <dbReference type="ARBA" id="ARBA00022481"/>
    </source>
</evidence>
<dbReference type="InterPro" id="IPR051310">
    <property type="entry name" value="MCP_chemotaxis"/>
</dbReference>
<dbReference type="GO" id="GO:0007165">
    <property type="term" value="P:signal transduction"/>
    <property type="evidence" value="ECO:0007669"/>
    <property type="project" value="UniProtKB-KW"/>
</dbReference>
<dbReference type="PROSITE" id="PS50111">
    <property type="entry name" value="CHEMOTAXIS_TRANSDUC_2"/>
    <property type="match status" value="1"/>
</dbReference>
<feature type="compositionally biased region" description="Low complexity" evidence="4">
    <location>
        <begin position="235"/>
        <end position="260"/>
    </location>
</feature>
<dbReference type="PANTHER" id="PTHR43531:SF14">
    <property type="entry name" value="METHYL-ACCEPTING CHEMOTAXIS PROTEIN I-RELATED"/>
    <property type="match status" value="1"/>
</dbReference>
<dbReference type="RefSeq" id="WP_128914396.1">
    <property type="nucleotide sequence ID" value="NZ_RDSM01000003.1"/>
</dbReference>
<gene>
    <name evidence="6" type="ORF">GRAN_3742</name>
</gene>
<accession>A0A4Q0SYD3</accession>
<dbReference type="GO" id="GO:0006935">
    <property type="term" value="P:chemotaxis"/>
    <property type="evidence" value="ECO:0007669"/>
    <property type="project" value="InterPro"/>
</dbReference>
<feature type="region of interest" description="Disordered" evidence="4">
    <location>
        <begin position="472"/>
        <end position="494"/>
    </location>
</feature>
<dbReference type="Proteomes" id="UP000289437">
    <property type="component" value="Unassembled WGS sequence"/>
</dbReference>
<dbReference type="PANTHER" id="PTHR43531">
    <property type="entry name" value="PROTEIN ICFG"/>
    <property type="match status" value="1"/>
</dbReference>
<feature type="region of interest" description="Disordered" evidence="4">
    <location>
        <begin position="235"/>
        <end position="269"/>
    </location>
</feature>
<dbReference type="AlphaFoldDB" id="A0A4Q0SYD3"/>
<evidence type="ECO:0000256" key="4">
    <source>
        <dbReference type="SAM" id="MobiDB-lite"/>
    </source>
</evidence>
<dbReference type="EMBL" id="RDSM01000003">
    <property type="protein sequence ID" value="RXH54638.1"/>
    <property type="molecule type" value="Genomic_DNA"/>
</dbReference>
<dbReference type="Gene3D" id="1.10.287.950">
    <property type="entry name" value="Methyl-accepting chemotaxis protein"/>
    <property type="match status" value="1"/>
</dbReference>
<dbReference type="InterPro" id="IPR004089">
    <property type="entry name" value="MCPsignal_dom"/>
</dbReference>
<comment type="caution">
    <text evidence="6">The sequence shown here is derived from an EMBL/GenBank/DDBJ whole genome shotgun (WGS) entry which is preliminary data.</text>
</comment>
<keyword evidence="7" id="KW-1185">Reference proteome</keyword>
<dbReference type="OrthoDB" id="117380at2"/>
<evidence type="ECO:0000313" key="6">
    <source>
        <dbReference type="EMBL" id="RXH54638.1"/>
    </source>
</evidence>
<sequence>MSIRGKLLLSIGVLAVGYILFLGMVEVTTSATQKHINIASESLFPAASNIQIAEASFQKLTKGYKDAVMQQDSSVLNASDADARAGATALQNAREKLAYNPALQQEAATALDSFNDLHSRAKSTYAKMIGSTNLSSQDQAALTGIEQETVKLQHSLSELHETIGTRDFQAELDAITTSNSHQSFLGLVLFLLAAAFAAASVFVLEKQVSHPLRELVDRLSDGAVRIGTSATQIASSSSSLSRDSSNQAASLEETSASSEEINSMAQRNSDNCRSAADLMSMSQDKFTVTNRSLAELVLAMDEINTSSGKISRIIKVIDEIAFQTNILALNAAVEAARAGEAGSGFAVVADEVRSLAQRSAQAARDTATLIEESINKSNSGKDKVDEVTIAIKAVTEESGKVKLLVDQINLGSTEQTHGIGNITQAISQMEQLTQTSAASAQQSAEAAGELTHQSEALEDIVRILSSVVNGDTTGQFTPTHSSRRSPLQRPSFAA</sequence>
<reference evidence="6 7" key="1">
    <citation type="submission" date="2018-11" db="EMBL/GenBank/DDBJ databases">
        <authorList>
            <person name="Mardanov A.V."/>
            <person name="Ravin N.V."/>
            <person name="Dedysh S.N."/>
        </authorList>
    </citation>
    <scope>NUCLEOTIDE SEQUENCE [LARGE SCALE GENOMIC DNA]</scope>
    <source>
        <strain evidence="6 7">AF10</strain>
    </source>
</reference>
<dbReference type="SUPFAM" id="SSF58104">
    <property type="entry name" value="Methyl-accepting chemotaxis protein (MCP) signaling domain"/>
    <property type="match status" value="1"/>
</dbReference>
<evidence type="ECO:0000256" key="2">
    <source>
        <dbReference type="ARBA" id="ARBA00029447"/>
    </source>
</evidence>
<evidence type="ECO:0000256" key="3">
    <source>
        <dbReference type="PROSITE-ProRule" id="PRU00284"/>
    </source>
</evidence>
<keyword evidence="3" id="KW-0807">Transducer</keyword>
<evidence type="ECO:0000259" key="5">
    <source>
        <dbReference type="PROSITE" id="PS50111"/>
    </source>
</evidence>
<feature type="domain" description="Methyl-accepting transducer" evidence="5">
    <location>
        <begin position="222"/>
        <end position="451"/>
    </location>
</feature>
<evidence type="ECO:0000313" key="7">
    <source>
        <dbReference type="Proteomes" id="UP000289437"/>
    </source>
</evidence>
<dbReference type="Pfam" id="PF00015">
    <property type="entry name" value="MCPsignal"/>
    <property type="match status" value="1"/>
</dbReference>
<name>A0A4Q0SYD3_9BACT</name>
<dbReference type="PRINTS" id="PR00260">
    <property type="entry name" value="CHEMTRNSDUCR"/>
</dbReference>
<dbReference type="GO" id="GO:0005886">
    <property type="term" value="C:plasma membrane"/>
    <property type="evidence" value="ECO:0007669"/>
    <property type="project" value="TreeGrafter"/>
</dbReference>
<reference evidence="7" key="2">
    <citation type="submission" date="2019-02" db="EMBL/GenBank/DDBJ databases">
        <title>Granulicella sibirica sp. nov., a psychrotolerant acidobacterium isolated from an organic soil layer in forested tundra, West Siberia.</title>
        <authorList>
            <person name="Oshkin I.Y."/>
            <person name="Kulichevskaya I.S."/>
            <person name="Rijpstra W.I.C."/>
            <person name="Sinninghe Damste J.S."/>
            <person name="Rakitin A.L."/>
            <person name="Ravin N.V."/>
            <person name="Dedysh S.N."/>
        </authorList>
    </citation>
    <scope>NUCLEOTIDE SEQUENCE [LARGE SCALE GENOMIC DNA]</scope>
    <source>
        <strain evidence="7">AF10</strain>
    </source>
</reference>
<comment type="similarity">
    <text evidence="2">Belongs to the methyl-accepting chemotaxis (MCP) protein family.</text>
</comment>
<organism evidence="6 7">
    <name type="scientific">Granulicella sibirica</name>
    <dbReference type="NCBI Taxonomy" id="2479048"/>
    <lineage>
        <taxon>Bacteria</taxon>
        <taxon>Pseudomonadati</taxon>
        <taxon>Acidobacteriota</taxon>
        <taxon>Terriglobia</taxon>
        <taxon>Terriglobales</taxon>
        <taxon>Acidobacteriaceae</taxon>
        <taxon>Granulicella</taxon>
    </lineage>
</organism>
<proteinExistence type="inferred from homology"/>
<dbReference type="InterPro" id="IPR004090">
    <property type="entry name" value="Chemotax_Me-accpt_rcpt"/>
</dbReference>
<protein>
    <submittedName>
        <fullName evidence="6">Methyl-accepting chemotaxis protein</fullName>
    </submittedName>
</protein>
<dbReference type="SMART" id="SM00283">
    <property type="entry name" value="MA"/>
    <property type="match status" value="1"/>
</dbReference>
<dbReference type="GO" id="GO:0004888">
    <property type="term" value="F:transmembrane signaling receptor activity"/>
    <property type="evidence" value="ECO:0007669"/>
    <property type="project" value="InterPro"/>
</dbReference>
<keyword evidence="1" id="KW-0488">Methylation</keyword>